<dbReference type="InterPro" id="IPR004981">
    <property type="entry name" value="Trp_2_3_dOase"/>
</dbReference>
<reference evidence="1 2" key="1">
    <citation type="journal article" date="2020" name="Nature">
        <title>Six reference-quality genomes reveal evolution of bat adaptations.</title>
        <authorList>
            <person name="Jebb D."/>
            <person name="Huang Z."/>
            <person name="Pippel M."/>
            <person name="Hughes G.M."/>
            <person name="Lavrichenko K."/>
            <person name="Devanna P."/>
            <person name="Winkler S."/>
            <person name="Jermiin L.S."/>
            <person name="Skirmuntt E.C."/>
            <person name="Katzourakis A."/>
            <person name="Burkitt-Gray L."/>
            <person name="Ray D.A."/>
            <person name="Sullivan K.A.M."/>
            <person name="Roscito J.G."/>
            <person name="Kirilenko B.M."/>
            <person name="Davalos L.M."/>
            <person name="Corthals A.P."/>
            <person name="Power M.L."/>
            <person name="Jones G."/>
            <person name="Ransome R.D."/>
            <person name="Dechmann D.K.N."/>
            <person name="Locatelli A.G."/>
            <person name="Puechmaille S.J."/>
            <person name="Fedrigo O."/>
            <person name="Jarvis E.D."/>
            <person name="Hiller M."/>
            <person name="Vernes S.C."/>
            <person name="Myers E.W."/>
            <person name="Teeling E.C."/>
        </authorList>
    </citation>
    <scope>NUCLEOTIDE SEQUENCE [LARGE SCALE GENOMIC DNA]</scope>
    <source>
        <strain evidence="1">MRouAeg1</strain>
        <tissue evidence="1">Muscle</tissue>
    </source>
</reference>
<dbReference type="SUPFAM" id="SSF140959">
    <property type="entry name" value="Indolic compounds 2,3-dioxygenase-like"/>
    <property type="match status" value="1"/>
</dbReference>
<keyword evidence="2" id="KW-1185">Reference proteome</keyword>
<accession>A0A7J8BUX4</accession>
<organism evidence="1 2">
    <name type="scientific">Rousettus aegyptiacus</name>
    <name type="common">Egyptian fruit bat</name>
    <name type="synonym">Pteropus aegyptiacus</name>
    <dbReference type="NCBI Taxonomy" id="9407"/>
    <lineage>
        <taxon>Eukaryota</taxon>
        <taxon>Metazoa</taxon>
        <taxon>Chordata</taxon>
        <taxon>Craniata</taxon>
        <taxon>Vertebrata</taxon>
        <taxon>Euteleostomi</taxon>
        <taxon>Mammalia</taxon>
        <taxon>Eutheria</taxon>
        <taxon>Laurasiatheria</taxon>
        <taxon>Chiroptera</taxon>
        <taxon>Yinpterochiroptera</taxon>
        <taxon>Pteropodoidea</taxon>
        <taxon>Pteropodidae</taxon>
        <taxon>Rousettinae</taxon>
        <taxon>Rousettus</taxon>
    </lineage>
</organism>
<dbReference type="Pfam" id="PF03301">
    <property type="entry name" value="Trp_dioxygenase"/>
    <property type="match status" value="1"/>
</dbReference>
<protein>
    <submittedName>
        <fullName evidence="1">Tryptophan 2,3-dioxygenase</fullName>
    </submittedName>
</protein>
<dbReference type="Gene3D" id="1.10.287.3810">
    <property type="match status" value="1"/>
</dbReference>
<dbReference type="GO" id="GO:0046872">
    <property type="term" value="F:metal ion binding"/>
    <property type="evidence" value="ECO:0007669"/>
    <property type="project" value="InterPro"/>
</dbReference>
<comment type="caution">
    <text evidence="1">The sequence shown here is derived from an EMBL/GenBank/DDBJ whole genome shotgun (WGS) entry which is preliminary data.</text>
</comment>
<dbReference type="GO" id="GO:0019442">
    <property type="term" value="P:L-tryptophan catabolic process to acetyl-CoA"/>
    <property type="evidence" value="ECO:0007669"/>
    <property type="project" value="TreeGrafter"/>
</dbReference>
<evidence type="ECO:0000313" key="2">
    <source>
        <dbReference type="Proteomes" id="UP000593571"/>
    </source>
</evidence>
<dbReference type="Proteomes" id="UP000593571">
    <property type="component" value="Unassembled WGS sequence"/>
</dbReference>
<keyword evidence="1" id="KW-0223">Dioxygenase</keyword>
<proteinExistence type="predicted"/>
<dbReference type="PANTHER" id="PTHR10138:SF0">
    <property type="entry name" value="TRYPTOPHAN 2,3-DIOXYGENASE"/>
    <property type="match status" value="1"/>
</dbReference>
<dbReference type="GO" id="GO:0020037">
    <property type="term" value="F:heme binding"/>
    <property type="evidence" value="ECO:0007669"/>
    <property type="project" value="InterPro"/>
</dbReference>
<name>A0A7J8BUX4_ROUAE</name>
<evidence type="ECO:0000313" key="1">
    <source>
        <dbReference type="EMBL" id="KAF6402647.1"/>
    </source>
</evidence>
<sequence>MLKVVTHMYRVVVILKLLVQQFSVLETMSALDFSDFREYLSPASGFQSLQFRLLENELGVPHGLRVPYNKRHYCDNFKGEDKDLLLKFQQEKTLLQQVEAWLERTLGLELHGFNFWEKFEKNVVKGLQEEFTKIQPCINLVFSKSFSYKLHNLSKSEEKEEKMAEFQQQKRYYSLYLMRNVKSISLIKVKGDCHTEHFRGP</sequence>
<dbReference type="PANTHER" id="PTHR10138">
    <property type="entry name" value="TRYPTOPHAN 2,3-DIOXYGENASE"/>
    <property type="match status" value="1"/>
</dbReference>
<dbReference type="GO" id="GO:0004833">
    <property type="term" value="F:L-tryptophan 2,3-dioxygenase activity"/>
    <property type="evidence" value="ECO:0007669"/>
    <property type="project" value="InterPro"/>
</dbReference>
<keyword evidence="1" id="KW-0560">Oxidoreductase</keyword>
<dbReference type="GO" id="GO:0019441">
    <property type="term" value="P:L-tryptophan catabolic process to kynurenine"/>
    <property type="evidence" value="ECO:0007669"/>
    <property type="project" value="InterPro"/>
</dbReference>
<dbReference type="InterPro" id="IPR037217">
    <property type="entry name" value="Trp/Indoleamine_2_3_dOase-like"/>
</dbReference>
<dbReference type="Gene3D" id="1.20.58.480">
    <property type="match status" value="1"/>
</dbReference>
<dbReference type="AlphaFoldDB" id="A0A7J8BUX4"/>
<dbReference type="EMBL" id="JACASE010000016">
    <property type="protein sequence ID" value="KAF6402647.1"/>
    <property type="molecule type" value="Genomic_DNA"/>
</dbReference>
<gene>
    <name evidence="1" type="ORF">HJG63_019022</name>
</gene>